<accession>A0AA40F1K1</accession>
<sequence length="163" mass="17684">MVFGPGEDGMSRGTVLLWRAVVVLSCLFRGSGRRMRSVCSGLSLLESCGVMLAICWICFLSLFSGVLARGLGEQEHGNHVQRRARASPINDVPRKRNEERLSSSSEVDRDGWEASHSAFGGSSTVAWLAACIWRGSTRLSPLVARCSSFAVDHLSPSRGSLLM</sequence>
<evidence type="ECO:0000256" key="1">
    <source>
        <dbReference type="SAM" id="MobiDB-lite"/>
    </source>
</evidence>
<gene>
    <name evidence="3" type="ORF">B0T18DRAFT_406349</name>
</gene>
<reference evidence="3" key="1">
    <citation type="submission" date="2023-06" db="EMBL/GenBank/DDBJ databases">
        <title>Genome-scale phylogeny and comparative genomics of the fungal order Sordariales.</title>
        <authorList>
            <consortium name="Lawrence Berkeley National Laboratory"/>
            <person name="Hensen N."/>
            <person name="Bonometti L."/>
            <person name="Westerberg I."/>
            <person name="Brannstrom I.O."/>
            <person name="Guillou S."/>
            <person name="Cros-Aarteil S."/>
            <person name="Calhoun S."/>
            <person name="Haridas S."/>
            <person name="Kuo A."/>
            <person name="Mondo S."/>
            <person name="Pangilinan J."/>
            <person name="Riley R."/>
            <person name="LaButti K."/>
            <person name="Andreopoulos B."/>
            <person name="Lipzen A."/>
            <person name="Chen C."/>
            <person name="Yanf M."/>
            <person name="Daum C."/>
            <person name="Ng V."/>
            <person name="Clum A."/>
            <person name="Steindorff A."/>
            <person name="Ohm R."/>
            <person name="Martin F."/>
            <person name="Silar P."/>
            <person name="Natvig D."/>
            <person name="Lalanne C."/>
            <person name="Gautier V."/>
            <person name="Ament-velasquez S.L."/>
            <person name="Kruys A."/>
            <person name="Hutchinson M.I."/>
            <person name="Powell A.J."/>
            <person name="Barry K."/>
            <person name="Miller A.N."/>
            <person name="Grigoriev I.V."/>
            <person name="Debuchy R."/>
            <person name="Gladieux P."/>
            <person name="Thoren M.H."/>
            <person name="Johannesson H."/>
        </authorList>
    </citation>
    <scope>NUCLEOTIDE SEQUENCE</scope>
    <source>
        <strain evidence="3">SMH3187-1</strain>
    </source>
</reference>
<keyword evidence="2" id="KW-0472">Membrane</keyword>
<feature type="transmembrane region" description="Helical" evidence="2">
    <location>
        <begin position="44"/>
        <end position="68"/>
    </location>
</feature>
<comment type="caution">
    <text evidence="3">The sequence shown here is derived from an EMBL/GenBank/DDBJ whole genome shotgun (WGS) entry which is preliminary data.</text>
</comment>
<protein>
    <submittedName>
        <fullName evidence="3">Uncharacterized protein</fullName>
    </submittedName>
</protein>
<dbReference type="EMBL" id="JAUKUD010000003">
    <property type="protein sequence ID" value="KAK0749336.1"/>
    <property type="molecule type" value="Genomic_DNA"/>
</dbReference>
<feature type="region of interest" description="Disordered" evidence="1">
    <location>
        <begin position="79"/>
        <end position="108"/>
    </location>
</feature>
<evidence type="ECO:0000313" key="4">
    <source>
        <dbReference type="Proteomes" id="UP001172155"/>
    </source>
</evidence>
<feature type="compositionally biased region" description="Basic and acidic residues" evidence="1">
    <location>
        <begin position="92"/>
        <end position="108"/>
    </location>
</feature>
<proteinExistence type="predicted"/>
<keyword evidence="2" id="KW-0812">Transmembrane</keyword>
<keyword evidence="2" id="KW-1133">Transmembrane helix</keyword>
<organism evidence="3 4">
    <name type="scientific">Schizothecium vesticola</name>
    <dbReference type="NCBI Taxonomy" id="314040"/>
    <lineage>
        <taxon>Eukaryota</taxon>
        <taxon>Fungi</taxon>
        <taxon>Dikarya</taxon>
        <taxon>Ascomycota</taxon>
        <taxon>Pezizomycotina</taxon>
        <taxon>Sordariomycetes</taxon>
        <taxon>Sordariomycetidae</taxon>
        <taxon>Sordariales</taxon>
        <taxon>Schizotheciaceae</taxon>
        <taxon>Schizothecium</taxon>
    </lineage>
</organism>
<dbReference type="Proteomes" id="UP001172155">
    <property type="component" value="Unassembled WGS sequence"/>
</dbReference>
<evidence type="ECO:0000256" key="2">
    <source>
        <dbReference type="SAM" id="Phobius"/>
    </source>
</evidence>
<evidence type="ECO:0000313" key="3">
    <source>
        <dbReference type="EMBL" id="KAK0749336.1"/>
    </source>
</evidence>
<feature type="transmembrane region" description="Helical" evidence="2">
    <location>
        <begin position="15"/>
        <end position="32"/>
    </location>
</feature>
<keyword evidence="4" id="KW-1185">Reference proteome</keyword>
<name>A0AA40F1K1_9PEZI</name>
<dbReference type="AlphaFoldDB" id="A0AA40F1K1"/>